<evidence type="ECO:0000256" key="1">
    <source>
        <dbReference type="SAM" id="MobiDB-lite"/>
    </source>
</evidence>
<dbReference type="AlphaFoldDB" id="A0AAV7IRV2"/>
<organism evidence="2 3">
    <name type="scientific">Cotesia glomerata</name>
    <name type="common">Lepidopteran parasitic wasp</name>
    <name type="synonym">Apanteles glomeratus</name>
    <dbReference type="NCBI Taxonomy" id="32391"/>
    <lineage>
        <taxon>Eukaryota</taxon>
        <taxon>Metazoa</taxon>
        <taxon>Ecdysozoa</taxon>
        <taxon>Arthropoda</taxon>
        <taxon>Hexapoda</taxon>
        <taxon>Insecta</taxon>
        <taxon>Pterygota</taxon>
        <taxon>Neoptera</taxon>
        <taxon>Endopterygota</taxon>
        <taxon>Hymenoptera</taxon>
        <taxon>Apocrita</taxon>
        <taxon>Ichneumonoidea</taxon>
        <taxon>Braconidae</taxon>
        <taxon>Microgastrinae</taxon>
        <taxon>Cotesia</taxon>
    </lineage>
</organism>
<accession>A0AAV7IRV2</accession>
<proteinExistence type="predicted"/>
<keyword evidence="3" id="KW-1185">Reference proteome</keyword>
<name>A0AAV7IRV2_COTGL</name>
<sequence length="171" mass="18506">MTNATNQSENSSTSGNQNEASSAGNKPDWESFSLEDKLNFLIDMSYNNSQCIQTISKNLDNHCQEIKSLVANLELNNIKIKTLSENFAMVNKSLADITENQAVVQKDISDISNKLNLNSQKCDDDAASITMLQAAFNSVAGTSTPPQAANYQMSSELLLSGISETTAADQT</sequence>
<dbReference type="Proteomes" id="UP000826195">
    <property type="component" value="Unassembled WGS sequence"/>
</dbReference>
<comment type="caution">
    <text evidence="2">The sequence shown here is derived from an EMBL/GenBank/DDBJ whole genome shotgun (WGS) entry which is preliminary data.</text>
</comment>
<feature type="region of interest" description="Disordered" evidence="1">
    <location>
        <begin position="1"/>
        <end position="28"/>
    </location>
</feature>
<protein>
    <submittedName>
        <fullName evidence="2">Uncharacterized protein</fullName>
    </submittedName>
</protein>
<evidence type="ECO:0000313" key="2">
    <source>
        <dbReference type="EMBL" id="KAH0557304.1"/>
    </source>
</evidence>
<gene>
    <name evidence="2" type="ORF">KQX54_003381</name>
</gene>
<evidence type="ECO:0000313" key="3">
    <source>
        <dbReference type="Proteomes" id="UP000826195"/>
    </source>
</evidence>
<dbReference type="EMBL" id="JAHXZJ010000747">
    <property type="protein sequence ID" value="KAH0557304.1"/>
    <property type="molecule type" value="Genomic_DNA"/>
</dbReference>
<reference evidence="2 3" key="1">
    <citation type="journal article" date="2021" name="J. Hered.">
        <title>A chromosome-level genome assembly of the parasitoid wasp, Cotesia glomerata (Hymenoptera: Braconidae).</title>
        <authorList>
            <person name="Pinto B.J."/>
            <person name="Weis J.J."/>
            <person name="Gamble T."/>
            <person name="Ode P.J."/>
            <person name="Paul R."/>
            <person name="Zaspel J.M."/>
        </authorList>
    </citation>
    <scope>NUCLEOTIDE SEQUENCE [LARGE SCALE GENOMIC DNA]</scope>
    <source>
        <strain evidence="2">CgM1</strain>
    </source>
</reference>
<feature type="compositionally biased region" description="Polar residues" evidence="1">
    <location>
        <begin position="1"/>
        <end position="24"/>
    </location>
</feature>
<feature type="non-terminal residue" evidence="2">
    <location>
        <position position="171"/>
    </location>
</feature>